<proteinExistence type="predicted"/>
<name>A0ABU7QTT7_9FLAO</name>
<comment type="caution">
    <text evidence="2">The sequence shown here is derived from an EMBL/GenBank/DDBJ whole genome shotgun (WGS) entry which is preliminary data.</text>
</comment>
<evidence type="ECO:0000313" key="3">
    <source>
        <dbReference type="Proteomes" id="UP001350005"/>
    </source>
</evidence>
<reference evidence="2 3" key="1">
    <citation type="submission" date="2024-01" db="EMBL/GenBank/DDBJ databases">
        <title>Whole genome of Chryseobacterium arthrosphaerae NNCa 2741.</title>
        <authorList>
            <person name="Boriskina E.V."/>
            <person name="Gordinskaya N.A."/>
            <person name="Kropotov V.S."/>
            <person name="Alekseeva A.E."/>
            <person name="Makhova M.A."/>
            <person name="Kryazhev D.V."/>
            <person name="Shkurkina I.S."/>
        </authorList>
    </citation>
    <scope>NUCLEOTIDE SEQUENCE [LARGE SCALE GENOMIC DNA]</scope>
    <source>
        <strain evidence="2 3">NNCa 2741</strain>
    </source>
</reference>
<gene>
    <name evidence="2" type="ORF">V2E39_01260</name>
</gene>
<accession>A0ABU7QTT7</accession>
<protein>
    <recommendedName>
        <fullName evidence="4">PRTRC system protein F</fullName>
    </recommendedName>
</protein>
<evidence type="ECO:0008006" key="4">
    <source>
        <dbReference type="Google" id="ProtNLM"/>
    </source>
</evidence>
<organism evidence="2 3">
    <name type="scientific">Chryseobacterium arthrosphaerae</name>
    <dbReference type="NCBI Taxonomy" id="651561"/>
    <lineage>
        <taxon>Bacteria</taxon>
        <taxon>Pseudomonadati</taxon>
        <taxon>Bacteroidota</taxon>
        <taxon>Flavobacteriia</taxon>
        <taxon>Flavobacteriales</taxon>
        <taxon>Weeksellaceae</taxon>
        <taxon>Chryseobacterium group</taxon>
        <taxon>Chryseobacterium</taxon>
    </lineage>
</organism>
<keyword evidence="3" id="KW-1185">Reference proteome</keyword>
<feature type="region of interest" description="Disordered" evidence="1">
    <location>
        <begin position="1"/>
        <end position="26"/>
    </location>
</feature>
<evidence type="ECO:0000256" key="1">
    <source>
        <dbReference type="SAM" id="MobiDB-lite"/>
    </source>
</evidence>
<sequence length="386" mass="45569">MNHAKNISADGKTSYARKPVTTAPPVGRVHEMDETSKRCRRTPQGQTAVRTTCDVTNAFLKMQLYPRLQEPEIGEKQHSPTMEREFYQSLSMISKKLNILVQDCKSLPFPYNISESLKHFKEQLKMRTNDWKEIRLVNDGTSTFFAREDRYNTGSSLYYIPVIPLYTILHKRKTAKSSKLLISVYAYIYQVLAVPYYRNEDSYLHSMYDMLENSYAEEDEEEEFNDESSLEFSDAERIGDYIKELIADKKHLLSFQKLLTTFEPKNNFESDVHRIASSFYELYHTYPNVRIDRKYFPLRYREITDEYDRPVTLDNYVSFCASITGNLFETLCDFVNNDLQECSEVDEPTRFLPIDNRKIENNNFDFETKVFDSIDSLIRLWQEHNF</sequence>
<dbReference type="EMBL" id="JAZGJU010000002">
    <property type="protein sequence ID" value="MEE6126007.1"/>
    <property type="molecule type" value="Genomic_DNA"/>
</dbReference>
<evidence type="ECO:0000313" key="2">
    <source>
        <dbReference type="EMBL" id="MEE6126007.1"/>
    </source>
</evidence>
<dbReference type="RefSeq" id="WP_330937233.1">
    <property type="nucleotide sequence ID" value="NZ_JAZGJU010000002.1"/>
</dbReference>
<dbReference type="Proteomes" id="UP001350005">
    <property type="component" value="Unassembled WGS sequence"/>
</dbReference>